<evidence type="ECO:0000256" key="7">
    <source>
        <dbReference type="ARBA" id="ARBA00023295"/>
    </source>
</evidence>
<dbReference type="PANTHER" id="PTHR10359:SF18">
    <property type="entry name" value="ENDONUCLEASE III"/>
    <property type="match status" value="1"/>
</dbReference>
<dbReference type="SUPFAM" id="SSF48150">
    <property type="entry name" value="DNA-glycosylase"/>
    <property type="match status" value="1"/>
</dbReference>
<keyword evidence="9" id="KW-0255">Endonuclease</keyword>
<dbReference type="InterPro" id="IPR023170">
    <property type="entry name" value="HhH_base_excis_C"/>
</dbReference>
<dbReference type="InterPro" id="IPR003265">
    <property type="entry name" value="HhH-GPD_domain"/>
</dbReference>
<dbReference type="PIRSF" id="PIRSF001435">
    <property type="entry name" value="Nth"/>
    <property type="match status" value="1"/>
</dbReference>
<evidence type="ECO:0000313" key="9">
    <source>
        <dbReference type="EMBL" id="MBB4838065.1"/>
    </source>
</evidence>
<dbReference type="GO" id="GO:0140078">
    <property type="term" value="F:class I DNA-(apurinic or apyrimidinic site) endonuclease activity"/>
    <property type="evidence" value="ECO:0007669"/>
    <property type="project" value="UniProtKB-EC"/>
</dbReference>
<evidence type="ECO:0000256" key="1">
    <source>
        <dbReference type="ARBA" id="ARBA00022485"/>
    </source>
</evidence>
<evidence type="ECO:0000256" key="5">
    <source>
        <dbReference type="ARBA" id="ARBA00023004"/>
    </source>
</evidence>
<reference evidence="9 10" key="1">
    <citation type="submission" date="2020-08" db="EMBL/GenBank/DDBJ databases">
        <title>Functional genomics of gut bacteria from endangered species of beetles.</title>
        <authorList>
            <person name="Carlos-Shanley C."/>
        </authorList>
    </citation>
    <scope>NUCLEOTIDE SEQUENCE [LARGE SCALE GENOMIC DNA]</scope>
    <source>
        <strain evidence="9 10">S00224</strain>
    </source>
</reference>
<organism evidence="9 10">
    <name type="scientific">Sphingomonas kyeonggiensis</name>
    <dbReference type="NCBI Taxonomy" id="1268553"/>
    <lineage>
        <taxon>Bacteria</taxon>
        <taxon>Pseudomonadati</taxon>
        <taxon>Pseudomonadota</taxon>
        <taxon>Alphaproteobacteria</taxon>
        <taxon>Sphingomonadales</taxon>
        <taxon>Sphingomonadaceae</taxon>
        <taxon>Sphingomonas</taxon>
    </lineage>
</organism>
<evidence type="ECO:0000256" key="2">
    <source>
        <dbReference type="ARBA" id="ARBA00022723"/>
    </source>
</evidence>
<feature type="domain" description="HhH-GPD" evidence="8">
    <location>
        <begin position="50"/>
        <end position="208"/>
    </location>
</feature>
<evidence type="ECO:0000313" key="10">
    <source>
        <dbReference type="Proteomes" id="UP000575241"/>
    </source>
</evidence>
<dbReference type="Gene3D" id="1.10.340.30">
    <property type="entry name" value="Hypothetical protein, domain 2"/>
    <property type="match status" value="1"/>
</dbReference>
<protein>
    <submittedName>
        <fullName evidence="9">Endonuclease-3</fullName>
        <ecNumber evidence="9">4.2.99.18</ecNumber>
    </submittedName>
</protein>
<dbReference type="RefSeq" id="WP_184163613.1">
    <property type="nucleotide sequence ID" value="NZ_JACHLN010000001.1"/>
</dbReference>
<evidence type="ECO:0000256" key="3">
    <source>
        <dbReference type="ARBA" id="ARBA00022763"/>
    </source>
</evidence>
<gene>
    <name evidence="9" type="ORF">HNP52_001116</name>
</gene>
<dbReference type="GO" id="GO:0019104">
    <property type="term" value="F:DNA N-glycosylase activity"/>
    <property type="evidence" value="ECO:0007669"/>
    <property type="project" value="TreeGrafter"/>
</dbReference>
<dbReference type="Pfam" id="PF00730">
    <property type="entry name" value="HhH-GPD"/>
    <property type="match status" value="1"/>
</dbReference>
<keyword evidence="9" id="KW-0540">Nuclease</keyword>
<evidence type="ECO:0000256" key="4">
    <source>
        <dbReference type="ARBA" id="ARBA00022801"/>
    </source>
</evidence>
<keyword evidence="9" id="KW-0456">Lyase</keyword>
<keyword evidence="5" id="KW-0408">Iron</keyword>
<proteinExistence type="predicted"/>
<keyword evidence="7" id="KW-0326">Glycosidase</keyword>
<keyword evidence="10" id="KW-1185">Reference proteome</keyword>
<keyword evidence="4" id="KW-0378">Hydrolase</keyword>
<name>A0A7W7K0C4_9SPHN</name>
<comment type="caution">
    <text evidence="9">The sequence shown here is derived from an EMBL/GenBank/DDBJ whole genome shotgun (WGS) entry which is preliminary data.</text>
</comment>
<dbReference type="AlphaFoldDB" id="A0A7W7K0C4"/>
<evidence type="ECO:0000256" key="6">
    <source>
        <dbReference type="ARBA" id="ARBA00023014"/>
    </source>
</evidence>
<dbReference type="PANTHER" id="PTHR10359">
    <property type="entry name" value="A/G-SPECIFIC ADENINE GLYCOSYLASE/ENDONUCLEASE III"/>
    <property type="match status" value="1"/>
</dbReference>
<dbReference type="SMART" id="SM00478">
    <property type="entry name" value="ENDO3c"/>
    <property type="match status" value="1"/>
</dbReference>
<keyword evidence="1" id="KW-0004">4Fe-4S</keyword>
<dbReference type="Gene3D" id="1.10.1670.10">
    <property type="entry name" value="Helix-hairpin-Helix base-excision DNA repair enzymes (C-terminal)"/>
    <property type="match status" value="1"/>
</dbReference>
<sequence length="234" mass="25453">MFYTETMQSGFGFYGHDDIIRWQQALEPMRALAGPLPRRSPIGALVKSMISGRTKDPVSLAAYDRLVARFGTPGQVLAAGRADVLRCIGAVTHAEDKARYLIGALGRIAAERKGFDLGFLGTLPLGEALAWLERLPGVGRKVAAATLNGSTLDRPVLIVDGHVLRVLQRTGFVRRGAEGRDASEAVTAAMPEWRGQDFLDFHIGTKKLGQTLCRFDGTDCARCPLRTDCRARSD</sequence>
<keyword evidence="2" id="KW-0479">Metal-binding</keyword>
<evidence type="ECO:0000259" key="8">
    <source>
        <dbReference type="SMART" id="SM00478"/>
    </source>
</evidence>
<dbReference type="Proteomes" id="UP000575241">
    <property type="component" value="Unassembled WGS sequence"/>
</dbReference>
<dbReference type="EC" id="4.2.99.18" evidence="9"/>
<dbReference type="GO" id="GO:0051539">
    <property type="term" value="F:4 iron, 4 sulfur cluster binding"/>
    <property type="evidence" value="ECO:0007669"/>
    <property type="project" value="UniProtKB-KW"/>
</dbReference>
<dbReference type="InterPro" id="IPR011257">
    <property type="entry name" value="DNA_glycosylase"/>
</dbReference>
<keyword evidence="3" id="KW-0227">DNA damage</keyword>
<dbReference type="GO" id="GO:0006285">
    <property type="term" value="P:base-excision repair, AP site formation"/>
    <property type="evidence" value="ECO:0007669"/>
    <property type="project" value="TreeGrafter"/>
</dbReference>
<dbReference type="CDD" id="cd00056">
    <property type="entry name" value="ENDO3c"/>
    <property type="match status" value="1"/>
</dbReference>
<accession>A0A7W7K0C4</accession>
<dbReference type="GO" id="GO:0046872">
    <property type="term" value="F:metal ion binding"/>
    <property type="evidence" value="ECO:0007669"/>
    <property type="project" value="UniProtKB-KW"/>
</dbReference>
<keyword evidence="6" id="KW-0411">Iron-sulfur</keyword>
<dbReference type="EMBL" id="JACHLN010000001">
    <property type="protein sequence ID" value="MBB4838065.1"/>
    <property type="molecule type" value="Genomic_DNA"/>
</dbReference>